<reference evidence="7 8" key="1">
    <citation type="submission" date="2018-10" db="EMBL/GenBank/DDBJ databases">
        <title>Genomic Encyclopedia of Type Strains, Phase IV (KMG-IV): sequencing the most valuable type-strain genomes for metagenomic binning, comparative biology and taxonomic classification.</title>
        <authorList>
            <person name="Goeker M."/>
        </authorList>
    </citation>
    <scope>NUCLEOTIDE SEQUENCE [LARGE SCALE GENOMIC DNA]</scope>
    <source>
        <strain evidence="7 8">DSM 23800</strain>
    </source>
</reference>
<dbReference type="Proteomes" id="UP000280099">
    <property type="component" value="Unassembled WGS sequence"/>
</dbReference>
<dbReference type="OrthoDB" id="5690796at2"/>
<dbReference type="InterPro" id="IPR036909">
    <property type="entry name" value="Cyt_c-like_dom_sf"/>
</dbReference>
<dbReference type="GO" id="GO:0009055">
    <property type="term" value="F:electron transfer activity"/>
    <property type="evidence" value="ECO:0007669"/>
    <property type="project" value="InterPro"/>
</dbReference>
<sequence>MKLLYSVILLITSANLFANPEPTVADAEKGAKLFKQSCATCHGKTGEKSAMNQSKIINQLSADDIVLSLQNRKAGTISISKAGNRIKSKLSEQDMKDIAEFLQKIE</sequence>
<evidence type="ECO:0000259" key="6">
    <source>
        <dbReference type="PROSITE" id="PS51007"/>
    </source>
</evidence>
<dbReference type="PROSITE" id="PS51007">
    <property type="entry name" value="CYTC"/>
    <property type="match status" value="1"/>
</dbReference>
<evidence type="ECO:0000256" key="5">
    <source>
        <dbReference type="SAM" id="SignalP"/>
    </source>
</evidence>
<organism evidence="7 8">
    <name type="scientific">Otariodibacter oris</name>
    <dbReference type="NCBI Taxonomy" id="1032623"/>
    <lineage>
        <taxon>Bacteria</taxon>
        <taxon>Pseudomonadati</taxon>
        <taxon>Pseudomonadota</taxon>
        <taxon>Gammaproteobacteria</taxon>
        <taxon>Pasteurellales</taxon>
        <taxon>Pasteurellaceae</taxon>
        <taxon>Otariodibacter</taxon>
    </lineage>
</organism>
<gene>
    <name evidence="7" type="ORF">DES31_0673</name>
</gene>
<evidence type="ECO:0000256" key="1">
    <source>
        <dbReference type="ARBA" id="ARBA00022617"/>
    </source>
</evidence>
<evidence type="ECO:0000256" key="2">
    <source>
        <dbReference type="ARBA" id="ARBA00022723"/>
    </source>
</evidence>
<feature type="chain" id="PRO_5019152905" evidence="5">
    <location>
        <begin position="19"/>
        <end position="106"/>
    </location>
</feature>
<keyword evidence="1 4" id="KW-0349">Heme</keyword>
<feature type="domain" description="Cytochrome c" evidence="6">
    <location>
        <begin position="25"/>
        <end position="106"/>
    </location>
</feature>
<dbReference type="RefSeq" id="WP_121121975.1">
    <property type="nucleotide sequence ID" value="NZ_CP016604.1"/>
</dbReference>
<dbReference type="SUPFAM" id="SSF46626">
    <property type="entry name" value="Cytochrome c"/>
    <property type="match status" value="1"/>
</dbReference>
<evidence type="ECO:0000256" key="3">
    <source>
        <dbReference type="ARBA" id="ARBA00023004"/>
    </source>
</evidence>
<comment type="caution">
    <text evidence="7">The sequence shown here is derived from an EMBL/GenBank/DDBJ whole genome shotgun (WGS) entry which is preliminary data.</text>
</comment>
<dbReference type="AlphaFoldDB" id="A0A420XJC3"/>
<keyword evidence="8" id="KW-1185">Reference proteome</keyword>
<evidence type="ECO:0000313" key="7">
    <source>
        <dbReference type="EMBL" id="RKR77343.1"/>
    </source>
</evidence>
<keyword evidence="3 4" id="KW-0408">Iron</keyword>
<proteinExistence type="predicted"/>
<dbReference type="Gene3D" id="1.10.760.10">
    <property type="entry name" value="Cytochrome c-like domain"/>
    <property type="match status" value="1"/>
</dbReference>
<dbReference type="InterPro" id="IPR009056">
    <property type="entry name" value="Cyt_c-like_dom"/>
</dbReference>
<dbReference type="EMBL" id="RBJC01000004">
    <property type="protein sequence ID" value="RKR77343.1"/>
    <property type="molecule type" value="Genomic_DNA"/>
</dbReference>
<dbReference type="Pfam" id="PF00034">
    <property type="entry name" value="Cytochrom_C"/>
    <property type="match status" value="1"/>
</dbReference>
<evidence type="ECO:0000313" key="8">
    <source>
        <dbReference type="Proteomes" id="UP000280099"/>
    </source>
</evidence>
<dbReference type="GO" id="GO:0020037">
    <property type="term" value="F:heme binding"/>
    <property type="evidence" value="ECO:0007669"/>
    <property type="project" value="InterPro"/>
</dbReference>
<accession>A0A420XJC3</accession>
<keyword evidence="2 4" id="KW-0479">Metal-binding</keyword>
<keyword evidence="5" id="KW-0732">Signal</keyword>
<name>A0A420XJC3_9PAST</name>
<feature type="signal peptide" evidence="5">
    <location>
        <begin position="1"/>
        <end position="18"/>
    </location>
</feature>
<protein>
    <submittedName>
        <fullName evidence="7">Cytochrome c553</fullName>
    </submittedName>
</protein>
<evidence type="ECO:0000256" key="4">
    <source>
        <dbReference type="PROSITE-ProRule" id="PRU00433"/>
    </source>
</evidence>
<dbReference type="GO" id="GO:0046872">
    <property type="term" value="F:metal ion binding"/>
    <property type="evidence" value="ECO:0007669"/>
    <property type="project" value="UniProtKB-KW"/>
</dbReference>